<gene>
    <name evidence="2" type="ORF">AWC38_SpisGene22707</name>
</gene>
<organism evidence="2 3">
    <name type="scientific">Stylophora pistillata</name>
    <name type="common">Smooth cauliflower coral</name>
    <dbReference type="NCBI Taxonomy" id="50429"/>
    <lineage>
        <taxon>Eukaryota</taxon>
        <taxon>Metazoa</taxon>
        <taxon>Cnidaria</taxon>
        <taxon>Anthozoa</taxon>
        <taxon>Hexacorallia</taxon>
        <taxon>Scleractinia</taxon>
        <taxon>Astrocoeniina</taxon>
        <taxon>Pocilloporidae</taxon>
        <taxon>Stylophora</taxon>
    </lineage>
</organism>
<accession>A0A2B4RAH3</accession>
<dbReference type="EMBL" id="LSMT01001032">
    <property type="protein sequence ID" value="PFX13232.1"/>
    <property type="molecule type" value="Genomic_DNA"/>
</dbReference>
<name>A0A2B4RAH3_STYPI</name>
<evidence type="ECO:0000313" key="2">
    <source>
        <dbReference type="EMBL" id="PFX13232.1"/>
    </source>
</evidence>
<keyword evidence="3" id="KW-1185">Reference proteome</keyword>
<protein>
    <recommendedName>
        <fullName evidence="4">SWIM-type domain-containing protein</fullName>
    </recommendedName>
</protein>
<feature type="region of interest" description="Disordered" evidence="1">
    <location>
        <begin position="169"/>
        <end position="197"/>
    </location>
</feature>
<evidence type="ECO:0000256" key="1">
    <source>
        <dbReference type="SAM" id="MobiDB-lite"/>
    </source>
</evidence>
<evidence type="ECO:0008006" key="4">
    <source>
        <dbReference type="Google" id="ProtNLM"/>
    </source>
</evidence>
<reference evidence="3" key="1">
    <citation type="journal article" date="2017" name="bioRxiv">
        <title>Comparative analysis of the genomes of Stylophora pistillata and Acropora digitifera provides evidence for extensive differences between species of corals.</title>
        <authorList>
            <person name="Voolstra C.R."/>
            <person name="Li Y."/>
            <person name="Liew Y.J."/>
            <person name="Baumgarten S."/>
            <person name="Zoccola D."/>
            <person name="Flot J.-F."/>
            <person name="Tambutte S."/>
            <person name="Allemand D."/>
            <person name="Aranda M."/>
        </authorList>
    </citation>
    <scope>NUCLEOTIDE SEQUENCE [LARGE SCALE GENOMIC DNA]</scope>
</reference>
<sequence length="270" mass="30648">MYDDMKVPEIVFYRKSVKQKQAVLKKFNNQEVRSTDDVLPGTGEDECIRNNLLSISVEQSAIIRVPFDVLKQMFQKAGVHLSRGKEAIVTALGANAFTENYVKSEGGSPYVFKTRSSKRYGVYHECSDNCIPYTGYGLCSHTIAVVEQSNTENFFHWYKVNKQSSPNISALSQMDLPTGRGTKRTKSTQVRKGTKNNNKRVRTVVEKYITPVITPVRRLSRISYNGFPSSDTISSTCTYKDSFPKARLLFEIRFHYDGDSRFESNLESAL</sequence>
<comment type="caution">
    <text evidence="2">The sequence shown here is derived from an EMBL/GenBank/DDBJ whole genome shotgun (WGS) entry which is preliminary data.</text>
</comment>
<dbReference type="OrthoDB" id="5987462at2759"/>
<proteinExistence type="predicted"/>
<evidence type="ECO:0000313" key="3">
    <source>
        <dbReference type="Proteomes" id="UP000225706"/>
    </source>
</evidence>
<dbReference type="AlphaFoldDB" id="A0A2B4RAH3"/>
<dbReference type="Proteomes" id="UP000225706">
    <property type="component" value="Unassembled WGS sequence"/>
</dbReference>